<dbReference type="InterPro" id="IPR050961">
    <property type="entry name" value="BolA/IbaG_stress_morph_reg"/>
</dbReference>
<feature type="region of interest" description="Disordered" evidence="3">
    <location>
        <begin position="100"/>
        <end position="134"/>
    </location>
</feature>
<dbReference type="SUPFAM" id="SSF82657">
    <property type="entry name" value="BolA-like"/>
    <property type="match status" value="1"/>
</dbReference>
<evidence type="ECO:0000256" key="3">
    <source>
        <dbReference type="SAM" id="MobiDB-lite"/>
    </source>
</evidence>
<evidence type="ECO:0000256" key="1">
    <source>
        <dbReference type="ARBA" id="ARBA00005578"/>
    </source>
</evidence>
<dbReference type="GO" id="GO:0005739">
    <property type="term" value="C:mitochondrion"/>
    <property type="evidence" value="ECO:0007669"/>
    <property type="project" value="Ensembl"/>
</dbReference>
<keyword evidence="5" id="KW-1185">Reference proteome</keyword>
<reference evidence="4" key="2">
    <citation type="submission" date="2025-08" db="UniProtKB">
        <authorList>
            <consortium name="Ensembl"/>
        </authorList>
    </citation>
    <scope>IDENTIFICATION</scope>
</reference>
<dbReference type="Gene3D" id="3.30.300.90">
    <property type="entry name" value="BolA-like"/>
    <property type="match status" value="1"/>
</dbReference>
<evidence type="ECO:0000313" key="5">
    <source>
        <dbReference type="Proteomes" id="UP000694412"/>
    </source>
</evidence>
<dbReference type="Pfam" id="PF01722">
    <property type="entry name" value="BolA"/>
    <property type="match status" value="1"/>
</dbReference>
<protein>
    <submittedName>
        <fullName evidence="4">BolA family member 1</fullName>
    </submittedName>
</protein>
<dbReference type="PANTHER" id="PTHR46229">
    <property type="entry name" value="BOLA TRANSCRIPTION REGULATOR"/>
    <property type="match status" value="1"/>
</dbReference>
<dbReference type="InterPro" id="IPR002634">
    <property type="entry name" value="BolA"/>
</dbReference>
<sequence>MRLNVVWRGGGAGCSLPSGPIARSILSKLTAALQPTHLHLEDHSPLHGRPPGSETHFGLLVVSGSFEGLSPIQRHRLIHSVLDAELRGSLHALTIVARTPQQWEMDPQVPRPPPCMGGSKREKREAQGDAEASQ</sequence>
<proteinExistence type="inferred from homology"/>
<organism evidence="4 5">
    <name type="scientific">Coturnix japonica</name>
    <name type="common">Japanese quail</name>
    <name type="synonym">Coturnix coturnix japonica</name>
    <dbReference type="NCBI Taxonomy" id="93934"/>
    <lineage>
        <taxon>Eukaryota</taxon>
        <taxon>Metazoa</taxon>
        <taxon>Chordata</taxon>
        <taxon>Craniata</taxon>
        <taxon>Vertebrata</taxon>
        <taxon>Euteleostomi</taxon>
        <taxon>Archelosauria</taxon>
        <taxon>Archosauria</taxon>
        <taxon>Dinosauria</taxon>
        <taxon>Saurischia</taxon>
        <taxon>Theropoda</taxon>
        <taxon>Coelurosauria</taxon>
        <taxon>Aves</taxon>
        <taxon>Neognathae</taxon>
        <taxon>Galloanserae</taxon>
        <taxon>Galliformes</taxon>
        <taxon>Phasianidae</taxon>
        <taxon>Perdicinae</taxon>
        <taxon>Coturnix</taxon>
    </lineage>
</organism>
<reference evidence="4" key="3">
    <citation type="submission" date="2025-09" db="UniProtKB">
        <authorList>
            <consortium name="Ensembl"/>
        </authorList>
    </citation>
    <scope>IDENTIFICATION</scope>
</reference>
<dbReference type="InterPro" id="IPR036065">
    <property type="entry name" value="BolA-like_sf"/>
</dbReference>
<evidence type="ECO:0000256" key="2">
    <source>
        <dbReference type="RuleBase" id="RU003860"/>
    </source>
</evidence>
<name>A0A8C2YCV7_COTJA</name>
<dbReference type="GO" id="GO:1990229">
    <property type="term" value="C:iron-sulfur cluster assembly complex"/>
    <property type="evidence" value="ECO:0007669"/>
    <property type="project" value="Ensembl"/>
</dbReference>
<dbReference type="AlphaFoldDB" id="A0A8C2YCV7"/>
<reference evidence="4" key="1">
    <citation type="submission" date="2015-11" db="EMBL/GenBank/DDBJ databases">
        <authorList>
            <consortium name="International Coturnix japonica Genome Analysis Consortium"/>
            <person name="Warren W."/>
            <person name="Burt D.W."/>
            <person name="Antin P.B."/>
            <person name="Lanford R."/>
            <person name="Gros J."/>
            <person name="Wilson R.K."/>
        </authorList>
    </citation>
    <scope>NUCLEOTIDE SEQUENCE [LARGE SCALE GENOMIC DNA]</scope>
</reference>
<dbReference type="GeneTree" id="ENSGT00510000048165"/>
<gene>
    <name evidence="4" type="primary">BOLA1</name>
</gene>
<comment type="similarity">
    <text evidence="1 2">Belongs to the BolA/IbaG family.</text>
</comment>
<evidence type="ECO:0000313" key="4">
    <source>
        <dbReference type="Ensembl" id="ENSCJPP00005017086.1"/>
    </source>
</evidence>
<accession>A0A8C2YCV7</accession>
<dbReference type="PANTHER" id="PTHR46229:SF2">
    <property type="entry name" value="BOLA-LIKE PROTEIN 1"/>
    <property type="match status" value="1"/>
</dbReference>
<dbReference type="Proteomes" id="UP000694412">
    <property type="component" value="Chromosome 25"/>
</dbReference>
<dbReference type="Ensembl" id="ENSCJPT00005023876.1">
    <property type="protein sequence ID" value="ENSCJPP00005017086.1"/>
    <property type="gene ID" value="ENSCJPG00005013984.1"/>
</dbReference>